<dbReference type="InterPro" id="IPR027417">
    <property type="entry name" value="P-loop_NTPase"/>
</dbReference>
<dbReference type="PANTHER" id="PTHR32039">
    <property type="entry name" value="MAGNESIUM-CHELATASE SUBUNIT CHLI"/>
    <property type="match status" value="1"/>
</dbReference>
<gene>
    <name evidence="3" type="ORF">METZ01_LOCUS75563</name>
</gene>
<dbReference type="SUPFAM" id="SSF54211">
    <property type="entry name" value="Ribosomal protein S5 domain 2-like"/>
    <property type="match status" value="1"/>
</dbReference>
<dbReference type="Pfam" id="PF13541">
    <property type="entry name" value="ChlI"/>
    <property type="match status" value="1"/>
</dbReference>
<accession>A0A381U3L7</accession>
<proteinExistence type="inferred from homology"/>
<dbReference type="Gene3D" id="3.40.50.300">
    <property type="entry name" value="P-loop containing nucleotide triphosphate hydrolases"/>
    <property type="match status" value="1"/>
</dbReference>
<dbReference type="InterPro" id="IPR003593">
    <property type="entry name" value="AAA+_ATPase"/>
</dbReference>
<dbReference type="PANTHER" id="PTHR32039:SF7">
    <property type="entry name" value="COMPETENCE PROTEIN COMM"/>
    <property type="match status" value="1"/>
</dbReference>
<evidence type="ECO:0000256" key="1">
    <source>
        <dbReference type="ARBA" id="ARBA00006354"/>
    </source>
</evidence>
<sequence length="513" mass="55433">MNSKVLSSAILGIDAYVVEVECHLTGARIPRFVTVGLPEGAVKESKERVTAAIRNSGFKIPGKHITINLAPADIRKEGSAFDLPIAIGLLAATGHVMPDYLGNLLLMGELALDGTLRPIHGALPIAVCARDKAVPGVILPLENAKEASVVDGIKVAGAETLSEVVEILNGTLDKGSIKTDLKTHFKQQNQYALDFAEVKGQDQVKRALEVAAAGGHNVIMVGPPGSGKTMLSKRIPTILPKLTLDEALETTKIHSVAGVLTSSHGLVGVRPFRSPHHTISDAGLIGGGTIPKPGEVSLAHHGVLFLDELPEFKKNVLEVMRQPLEDGVVTISRAALSLTYPAQFMLVAAMNPCPCGFATDPHNECSCTPQLIQRYMSRISGPLMDRIDIHIEVPAVPFQELAEKKPGEPSADIQSRVQRSREIQLERFQNNPGMFANAQMESRQLKIHCALNQDANEIVKTAMDKLGLSARAYDRILKVSRTIADLKDKEKINAAHISEAIQYRSLDRQLWLG</sequence>
<name>A0A381U3L7_9ZZZZ</name>
<evidence type="ECO:0000259" key="2">
    <source>
        <dbReference type="SMART" id="SM00382"/>
    </source>
</evidence>
<dbReference type="Pfam" id="PF01078">
    <property type="entry name" value="Mg_chelatase"/>
    <property type="match status" value="1"/>
</dbReference>
<dbReference type="InterPro" id="IPR014721">
    <property type="entry name" value="Ribsml_uS5_D2-typ_fold_subgr"/>
</dbReference>
<dbReference type="NCBIfam" id="TIGR00368">
    <property type="entry name" value="YifB family Mg chelatase-like AAA ATPase"/>
    <property type="match status" value="1"/>
</dbReference>
<comment type="similarity">
    <text evidence="1">Belongs to the Mg-chelatase subunits D/I family. ComM subfamily.</text>
</comment>
<feature type="domain" description="AAA+ ATPase" evidence="2">
    <location>
        <begin position="214"/>
        <end position="397"/>
    </location>
</feature>
<dbReference type="AlphaFoldDB" id="A0A381U3L7"/>
<reference evidence="3" key="1">
    <citation type="submission" date="2018-05" db="EMBL/GenBank/DDBJ databases">
        <authorList>
            <person name="Lanie J.A."/>
            <person name="Ng W.-L."/>
            <person name="Kazmierczak K.M."/>
            <person name="Andrzejewski T.M."/>
            <person name="Davidsen T.M."/>
            <person name="Wayne K.J."/>
            <person name="Tettelin H."/>
            <person name="Glass J.I."/>
            <person name="Rusch D."/>
            <person name="Podicherti R."/>
            <person name="Tsui H.-C.T."/>
            <person name="Winkler M.E."/>
        </authorList>
    </citation>
    <scope>NUCLEOTIDE SEQUENCE</scope>
</reference>
<dbReference type="EMBL" id="UINC01005655">
    <property type="protein sequence ID" value="SVA22709.1"/>
    <property type="molecule type" value="Genomic_DNA"/>
</dbReference>
<dbReference type="SUPFAM" id="SSF52540">
    <property type="entry name" value="P-loop containing nucleoside triphosphate hydrolases"/>
    <property type="match status" value="1"/>
</dbReference>
<dbReference type="SMART" id="SM00382">
    <property type="entry name" value="AAA"/>
    <property type="match status" value="1"/>
</dbReference>
<dbReference type="InterPro" id="IPR045006">
    <property type="entry name" value="CHLI-like"/>
</dbReference>
<dbReference type="InterPro" id="IPR020568">
    <property type="entry name" value="Ribosomal_Su5_D2-typ_SF"/>
</dbReference>
<evidence type="ECO:0000313" key="3">
    <source>
        <dbReference type="EMBL" id="SVA22709.1"/>
    </source>
</evidence>
<dbReference type="Pfam" id="PF13335">
    <property type="entry name" value="Mg_chelatase_C"/>
    <property type="match status" value="1"/>
</dbReference>
<dbReference type="InterPro" id="IPR025158">
    <property type="entry name" value="Mg_chelat-rel_C"/>
</dbReference>
<dbReference type="InterPro" id="IPR004482">
    <property type="entry name" value="Mg_chelat-rel"/>
</dbReference>
<dbReference type="GO" id="GO:0005524">
    <property type="term" value="F:ATP binding"/>
    <property type="evidence" value="ECO:0007669"/>
    <property type="project" value="InterPro"/>
</dbReference>
<dbReference type="InterPro" id="IPR000523">
    <property type="entry name" value="Mg_chelatse_chII-like_cat_dom"/>
</dbReference>
<organism evidence="3">
    <name type="scientific">marine metagenome</name>
    <dbReference type="NCBI Taxonomy" id="408172"/>
    <lineage>
        <taxon>unclassified sequences</taxon>
        <taxon>metagenomes</taxon>
        <taxon>ecological metagenomes</taxon>
    </lineage>
</organism>
<protein>
    <recommendedName>
        <fullName evidence="2">AAA+ ATPase domain-containing protein</fullName>
    </recommendedName>
</protein>
<dbReference type="Gene3D" id="3.30.230.10">
    <property type="match status" value="1"/>
</dbReference>